<dbReference type="EnsemblPlants" id="AET1Gv20366800.1">
    <property type="protein sequence ID" value="AET1Gv20366800.1"/>
    <property type="gene ID" value="AET1Gv20366800"/>
</dbReference>
<organism evidence="2 3">
    <name type="scientific">Aegilops tauschii subsp. strangulata</name>
    <name type="common">Goatgrass</name>
    <dbReference type="NCBI Taxonomy" id="200361"/>
    <lineage>
        <taxon>Eukaryota</taxon>
        <taxon>Viridiplantae</taxon>
        <taxon>Streptophyta</taxon>
        <taxon>Embryophyta</taxon>
        <taxon>Tracheophyta</taxon>
        <taxon>Spermatophyta</taxon>
        <taxon>Magnoliopsida</taxon>
        <taxon>Liliopsida</taxon>
        <taxon>Poales</taxon>
        <taxon>Poaceae</taxon>
        <taxon>BOP clade</taxon>
        <taxon>Pooideae</taxon>
        <taxon>Triticodae</taxon>
        <taxon>Triticeae</taxon>
        <taxon>Triticinae</taxon>
        <taxon>Aegilops</taxon>
    </lineage>
</organism>
<dbReference type="AlphaFoldDB" id="A0A452YBS7"/>
<feature type="region of interest" description="Disordered" evidence="1">
    <location>
        <begin position="55"/>
        <end position="144"/>
    </location>
</feature>
<reference evidence="2" key="3">
    <citation type="journal article" date="2017" name="Nature">
        <title>Genome sequence of the progenitor of the wheat D genome Aegilops tauschii.</title>
        <authorList>
            <person name="Luo M.C."/>
            <person name="Gu Y.Q."/>
            <person name="Puiu D."/>
            <person name="Wang H."/>
            <person name="Twardziok S.O."/>
            <person name="Deal K.R."/>
            <person name="Huo N."/>
            <person name="Zhu T."/>
            <person name="Wang L."/>
            <person name="Wang Y."/>
            <person name="McGuire P.E."/>
            <person name="Liu S."/>
            <person name="Long H."/>
            <person name="Ramasamy R.K."/>
            <person name="Rodriguez J.C."/>
            <person name="Van S.L."/>
            <person name="Yuan L."/>
            <person name="Wang Z."/>
            <person name="Xia Z."/>
            <person name="Xiao L."/>
            <person name="Anderson O.D."/>
            <person name="Ouyang S."/>
            <person name="Liang Y."/>
            <person name="Zimin A.V."/>
            <person name="Pertea G."/>
            <person name="Qi P."/>
            <person name="Bennetzen J.L."/>
            <person name="Dai X."/>
            <person name="Dawson M.W."/>
            <person name="Muller H.G."/>
            <person name="Kugler K."/>
            <person name="Rivarola-Duarte L."/>
            <person name="Spannagl M."/>
            <person name="Mayer K.F.X."/>
            <person name="Lu F.H."/>
            <person name="Bevan M.W."/>
            <person name="Leroy P."/>
            <person name="Li P."/>
            <person name="You F.M."/>
            <person name="Sun Q."/>
            <person name="Liu Z."/>
            <person name="Lyons E."/>
            <person name="Wicker T."/>
            <person name="Salzberg S.L."/>
            <person name="Devos K.M."/>
            <person name="Dvorak J."/>
        </authorList>
    </citation>
    <scope>NUCLEOTIDE SEQUENCE [LARGE SCALE GENOMIC DNA]</scope>
    <source>
        <strain evidence="2">cv. AL8/78</strain>
    </source>
</reference>
<evidence type="ECO:0000313" key="3">
    <source>
        <dbReference type="Proteomes" id="UP000015105"/>
    </source>
</evidence>
<reference evidence="2" key="4">
    <citation type="submission" date="2019-03" db="UniProtKB">
        <authorList>
            <consortium name="EnsemblPlants"/>
        </authorList>
    </citation>
    <scope>IDENTIFICATION</scope>
</reference>
<evidence type="ECO:0000313" key="2">
    <source>
        <dbReference type="EnsemblPlants" id="AET1Gv20366800.1"/>
    </source>
</evidence>
<reference evidence="2" key="5">
    <citation type="journal article" date="2021" name="G3 (Bethesda)">
        <title>Aegilops tauschii genome assembly Aet v5.0 features greater sequence contiguity and improved annotation.</title>
        <authorList>
            <person name="Wang L."/>
            <person name="Zhu T."/>
            <person name="Rodriguez J.C."/>
            <person name="Deal K.R."/>
            <person name="Dubcovsky J."/>
            <person name="McGuire P.E."/>
            <person name="Lux T."/>
            <person name="Spannagl M."/>
            <person name="Mayer K.F.X."/>
            <person name="Baldrich P."/>
            <person name="Meyers B.C."/>
            <person name="Huo N."/>
            <person name="Gu Y.Q."/>
            <person name="Zhou H."/>
            <person name="Devos K.M."/>
            <person name="Bennetzen J.L."/>
            <person name="Unver T."/>
            <person name="Budak H."/>
            <person name="Gulick P.J."/>
            <person name="Galiba G."/>
            <person name="Kalapos B."/>
            <person name="Nelson D.R."/>
            <person name="Li P."/>
            <person name="You F.M."/>
            <person name="Luo M.C."/>
            <person name="Dvorak J."/>
        </authorList>
    </citation>
    <scope>NUCLEOTIDE SEQUENCE [LARGE SCALE GENOMIC DNA]</scope>
    <source>
        <strain evidence="2">cv. AL8/78</strain>
    </source>
</reference>
<accession>A0A452YBS7</accession>
<reference evidence="3" key="2">
    <citation type="journal article" date="2017" name="Nat. Plants">
        <title>The Aegilops tauschii genome reveals multiple impacts of transposons.</title>
        <authorList>
            <person name="Zhao G."/>
            <person name="Zou C."/>
            <person name="Li K."/>
            <person name="Wang K."/>
            <person name="Li T."/>
            <person name="Gao L."/>
            <person name="Zhang X."/>
            <person name="Wang H."/>
            <person name="Yang Z."/>
            <person name="Liu X."/>
            <person name="Jiang W."/>
            <person name="Mao L."/>
            <person name="Kong X."/>
            <person name="Jiao Y."/>
            <person name="Jia J."/>
        </authorList>
    </citation>
    <scope>NUCLEOTIDE SEQUENCE [LARGE SCALE GENOMIC DNA]</scope>
    <source>
        <strain evidence="3">cv. AL8/78</strain>
    </source>
</reference>
<reference evidence="3" key="1">
    <citation type="journal article" date="2014" name="Science">
        <title>Ancient hybridizations among the ancestral genomes of bread wheat.</title>
        <authorList>
            <consortium name="International Wheat Genome Sequencing Consortium,"/>
            <person name="Marcussen T."/>
            <person name="Sandve S.R."/>
            <person name="Heier L."/>
            <person name="Spannagl M."/>
            <person name="Pfeifer M."/>
            <person name="Jakobsen K.S."/>
            <person name="Wulff B.B."/>
            <person name="Steuernagel B."/>
            <person name="Mayer K.F."/>
            <person name="Olsen O.A."/>
        </authorList>
    </citation>
    <scope>NUCLEOTIDE SEQUENCE [LARGE SCALE GENOMIC DNA]</scope>
    <source>
        <strain evidence="3">cv. AL8/78</strain>
    </source>
</reference>
<sequence length="144" mass="15959">VLTPVRSTRRDSTRRQGPVVLLRPAEATHELLPAPLGHPPYKLLPAAATQELLRRGRPSLELLPPRSRAPPPWARPHPHTTEASIARAPPAPTRRPPRELLPAPPRHPPRELIPTPPRRPLRELLPLRSPVTLAGQPPHRSSSP</sequence>
<protein>
    <submittedName>
        <fullName evidence="2">Uncharacterized protein</fullName>
    </submittedName>
</protein>
<dbReference type="Gramene" id="AET1Gv20366800.1">
    <property type="protein sequence ID" value="AET1Gv20366800.1"/>
    <property type="gene ID" value="AET1Gv20366800"/>
</dbReference>
<name>A0A452YBS7_AEGTS</name>
<evidence type="ECO:0000256" key="1">
    <source>
        <dbReference type="SAM" id="MobiDB-lite"/>
    </source>
</evidence>
<keyword evidence="3" id="KW-1185">Reference proteome</keyword>
<dbReference type="Proteomes" id="UP000015105">
    <property type="component" value="Chromosome 1D"/>
</dbReference>
<proteinExistence type="predicted"/>